<keyword evidence="8 12" id="KW-0808">Transferase</keyword>
<evidence type="ECO:0000256" key="7">
    <source>
        <dbReference type="ARBA" id="ARBA00022603"/>
    </source>
</evidence>
<evidence type="ECO:0000256" key="11">
    <source>
        <dbReference type="ARBA" id="ARBA00047944"/>
    </source>
</evidence>
<evidence type="ECO:0000259" key="13">
    <source>
        <dbReference type="Pfam" id="PF04452"/>
    </source>
</evidence>
<dbReference type="SUPFAM" id="SSF88697">
    <property type="entry name" value="PUA domain-like"/>
    <property type="match status" value="1"/>
</dbReference>
<evidence type="ECO:0000256" key="5">
    <source>
        <dbReference type="ARBA" id="ARBA00022490"/>
    </source>
</evidence>
<dbReference type="GO" id="GO:0032259">
    <property type="term" value="P:methylation"/>
    <property type="evidence" value="ECO:0007669"/>
    <property type="project" value="UniProtKB-KW"/>
</dbReference>
<dbReference type="SUPFAM" id="SSF75217">
    <property type="entry name" value="alpha/beta knot"/>
    <property type="match status" value="1"/>
</dbReference>
<evidence type="ECO:0000313" key="16">
    <source>
        <dbReference type="Proteomes" id="UP000624325"/>
    </source>
</evidence>
<dbReference type="InterPro" id="IPR029026">
    <property type="entry name" value="tRNA_m1G_MTases_N"/>
</dbReference>
<evidence type="ECO:0000256" key="10">
    <source>
        <dbReference type="ARBA" id="ARBA00025699"/>
    </source>
</evidence>
<protein>
    <recommendedName>
        <fullName evidence="4 12">Ribosomal RNA small subunit methyltransferase E</fullName>
        <ecNumber evidence="3 12">2.1.1.193</ecNumber>
    </recommendedName>
</protein>
<sequence>MSRPLFLVDALPSGEEFVLDGPEGRHAATVQRIGAGEELLLADGRGGTAEAVVTAVGKGALTLAVTSRGYEPPPDPRLVVVQGIAKGDRGELAVQAMTEVGVDEIVPWAAARSVARWRAERGDKARDRWVTTAREAAKQSRRAWCPTIAGDPDESTRAVSARLGAAAAAFVLHEEASTALATASLPARGEVLLVVGPEGGITPEELAAFENAGAVAVRLGPSVLRTSTAGVAALAVLSARLGRWNT</sequence>
<evidence type="ECO:0000259" key="14">
    <source>
        <dbReference type="Pfam" id="PF20260"/>
    </source>
</evidence>
<evidence type="ECO:0000256" key="4">
    <source>
        <dbReference type="ARBA" id="ARBA00013673"/>
    </source>
</evidence>
<dbReference type="PIRSF" id="PIRSF015601">
    <property type="entry name" value="MTase_slr0722"/>
    <property type="match status" value="1"/>
</dbReference>
<comment type="similarity">
    <text evidence="2 12">Belongs to the RNA methyltransferase RsmE family.</text>
</comment>
<dbReference type="RefSeq" id="WP_203701786.1">
    <property type="nucleotide sequence ID" value="NZ_BAAALU010000008.1"/>
</dbReference>
<evidence type="ECO:0000256" key="2">
    <source>
        <dbReference type="ARBA" id="ARBA00005528"/>
    </source>
</evidence>
<dbReference type="CDD" id="cd18084">
    <property type="entry name" value="RsmE-like"/>
    <property type="match status" value="1"/>
</dbReference>
<keyword evidence="7 12" id="KW-0489">Methyltransferase</keyword>
<proteinExistence type="inferred from homology"/>
<reference evidence="15 16" key="1">
    <citation type="submission" date="2021-01" db="EMBL/GenBank/DDBJ databases">
        <title>Whole genome shotgun sequence of Asanoa iriomotensis NBRC 100142.</title>
        <authorList>
            <person name="Komaki H."/>
            <person name="Tamura T."/>
        </authorList>
    </citation>
    <scope>NUCLEOTIDE SEQUENCE [LARGE SCALE GENOMIC DNA]</scope>
    <source>
        <strain evidence="15 16">NBRC 100142</strain>
    </source>
</reference>
<evidence type="ECO:0000256" key="1">
    <source>
        <dbReference type="ARBA" id="ARBA00004496"/>
    </source>
</evidence>
<dbReference type="Gene3D" id="3.40.1280.10">
    <property type="match status" value="1"/>
</dbReference>
<feature type="domain" description="Ribosomal RNA small subunit methyltransferase E methyltransferase" evidence="13">
    <location>
        <begin position="76"/>
        <end position="237"/>
    </location>
</feature>
<dbReference type="GO" id="GO:0008168">
    <property type="term" value="F:methyltransferase activity"/>
    <property type="evidence" value="ECO:0007669"/>
    <property type="project" value="UniProtKB-KW"/>
</dbReference>
<dbReference type="PANTHER" id="PTHR30027:SF3">
    <property type="entry name" value="16S RRNA (URACIL(1498)-N(3))-METHYLTRANSFERASE"/>
    <property type="match status" value="1"/>
</dbReference>
<dbReference type="InterPro" id="IPR046887">
    <property type="entry name" value="RsmE_PUA-like"/>
</dbReference>
<dbReference type="NCBIfam" id="NF008693">
    <property type="entry name" value="PRK11713.2-3"/>
    <property type="match status" value="1"/>
</dbReference>
<evidence type="ECO:0000313" key="15">
    <source>
        <dbReference type="EMBL" id="GIF55989.1"/>
    </source>
</evidence>
<evidence type="ECO:0000256" key="9">
    <source>
        <dbReference type="ARBA" id="ARBA00022691"/>
    </source>
</evidence>
<dbReference type="Pfam" id="PF04452">
    <property type="entry name" value="Methyltrans_RNA"/>
    <property type="match status" value="1"/>
</dbReference>
<keyword evidence="5 12" id="KW-0963">Cytoplasm</keyword>
<evidence type="ECO:0000256" key="8">
    <source>
        <dbReference type="ARBA" id="ARBA00022679"/>
    </source>
</evidence>
<dbReference type="InterPro" id="IPR046886">
    <property type="entry name" value="RsmE_MTase_dom"/>
</dbReference>
<accession>A0ABQ4BZP5</accession>
<evidence type="ECO:0000256" key="6">
    <source>
        <dbReference type="ARBA" id="ARBA00022552"/>
    </source>
</evidence>
<gene>
    <name evidence="15" type="ORF">Air01nite_20840</name>
</gene>
<evidence type="ECO:0000256" key="3">
    <source>
        <dbReference type="ARBA" id="ARBA00012328"/>
    </source>
</evidence>
<comment type="catalytic activity">
    <reaction evidence="11 12">
        <text>uridine(1498) in 16S rRNA + S-adenosyl-L-methionine = N(3)-methyluridine(1498) in 16S rRNA + S-adenosyl-L-homocysteine + H(+)</text>
        <dbReference type="Rhea" id="RHEA:42920"/>
        <dbReference type="Rhea" id="RHEA-COMP:10283"/>
        <dbReference type="Rhea" id="RHEA-COMP:10284"/>
        <dbReference type="ChEBI" id="CHEBI:15378"/>
        <dbReference type="ChEBI" id="CHEBI:57856"/>
        <dbReference type="ChEBI" id="CHEBI:59789"/>
        <dbReference type="ChEBI" id="CHEBI:65315"/>
        <dbReference type="ChEBI" id="CHEBI:74502"/>
        <dbReference type="EC" id="2.1.1.193"/>
    </reaction>
</comment>
<dbReference type="InterPro" id="IPR029028">
    <property type="entry name" value="Alpha/beta_knot_MTases"/>
</dbReference>
<keyword evidence="9 12" id="KW-0949">S-adenosyl-L-methionine</keyword>
<keyword evidence="16" id="KW-1185">Reference proteome</keyword>
<dbReference type="Proteomes" id="UP000624325">
    <property type="component" value="Unassembled WGS sequence"/>
</dbReference>
<comment type="function">
    <text evidence="10 12">Specifically methylates the N3 position of the uracil ring of uridine 1498 (m3U1498) in 16S rRNA. Acts on the fully assembled 30S ribosomal subunit.</text>
</comment>
<feature type="domain" description="Ribosomal RNA small subunit methyltransferase E PUA-like" evidence="14">
    <location>
        <begin position="19"/>
        <end position="64"/>
    </location>
</feature>
<dbReference type="NCBIfam" id="TIGR00046">
    <property type="entry name" value="RsmE family RNA methyltransferase"/>
    <property type="match status" value="1"/>
</dbReference>
<dbReference type="InterPro" id="IPR015947">
    <property type="entry name" value="PUA-like_sf"/>
</dbReference>
<dbReference type="EC" id="2.1.1.193" evidence="3 12"/>
<dbReference type="InterPro" id="IPR006700">
    <property type="entry name" value="RsmE"/>
</dbReference>
<dbReference type="PANTHER" id="PTHR30027">
    <property type="entry name" value="RIBOSOMAL RNA SMALL SUBUNIT METHYLTRANSFERASE E"/>
    <property type="match status" value="1"/>
</dbReference>
<name>A0ABQ4BZP5_9ACTN</name>
<dbReference type="Pfam" id="PF20260">
    <property type="entry name" value="PUA_4"/>
    <property type="match status" value="1"/>
</dbReference>
<comment type="caution">
    <text evidence="15">The sequence shown here is derived from an EMBL/GenBank/DDBJ whole genome shotgun (WGS) entry which is preliminary data.</text>
</comment>
<dbReference type="EMBL" id="BONC01000011">
    <property type="protein sequence ID" value="GIF55989.1"/>
    <property type="molecule type" value="Genomic_DNA"/>
</dbReference>
<evidence type="ECO:0000256" key="12">
    <source>
        <dbReference type="PIRNR" id="PIRNR015601"/>
    </source>
</evidence>
<comment type="subcellular location">
    <subcellularLocation>
        <location evidence="1 12">Cytoplasm</location>
    </subcellularLocation>
</comment>
<keyword evidence="6 12" id="KW-0698">rRNA processing</keyword>
<dbReference type="Gene3D" id="2.40.240.20">
    <property type="entry name" value="Hypothetical PUA domain-like, domain 1"/>
    <property type="match status" value="1"/>
</dbReference>
<organism evidence="15 16">
    <name type="scientific">Asanoa iriomotensis</name>
    <dbReference type="NCBI Taxonomy" id="234613"/>
    <lineage>
        <taxon>Bacteria</taxon>
        <taxon>Bacillati</taxon>
        <taxon>Actinomycetota</taxon>
        <taxon>Actinomycetes</taxon>
        <taxon>Micromonosporales</taxon>
        <taxon>Micromonosporaceae</taxon>
        <taxon>Asanoa</taxon>
    </lineage>
</organism>